<dbReference type="InterPro" id="IPR024775">
    <property type="entry name" value="DinB-like"/>
</dbReference>
<evidence type="ECO:0000313" key="2">
    <source>
        <dbReference type="EMBL" id="AYN67979.1"/>
    </source>
</evidence>
<dbReference type="Gene3D" id="1.20.120.450">
    <property type="entry name" value="dinb family like domain"/>
    <property type="match status" value="1"/>
</dbReference>
<organism evidence="2 3">
    <name type="scientific">Euzebyella marina</name>
    <dbReference type="NCBI Taxonomy" id="1761453"/>
    <lineage>
        <taxon>Bacteria</taxon>
        <taxon>Pseudomonadati</taxon>
        <taxon>Bacteroidota</taxon>
        <taxon>Flavobacteriia</taxon>
        <taxon>Flavobacteriales</taxon>
        <taxon>Flavobacteriaceae</taxon>
        <taxon>Euzebyella</taxon>
    </lineage>
</organism>
<accession>A0A3G2L6R3</accession>
<dbReference type="EMBL" id="CP032050">
    <property type="protein sequence ID" value="AYN67979.1"/>
    <property type="molecule type" value="Genomic_DNA"/>
</dbReference>
<keyword evidence="3" id="KW-1185">Reference proteome</keyword>
<reference evidence="2 3" key="1">
    <citation type="submission" date="2018-08" db="EMBL/GenBank/DDBJ databases">
        <title>The reduced genetic potential of extracellular carbohydrate catabolism in Euzebyella marina RN62, a Flavobacteriia bacterium isolated from the hadal water.</title>
        <authorList>
            <person name="Xue C."/>
        </authorList>
    </citation>
    <scope>NUCLEOTIDE SEQUENCE [LARGE SCALE GENOMIC DNA]</scope>
    <source>
        <strain evidence="2 3">RN62</strain>
    </source>
</reference>
<dbReference type="InterPro" id="IPR034660">
    <property type="entry name" value="DinB/YfiT-like"/>
</dbReference>
<sequence>MTSLYLGLGFLKNFRLITKKSTNFRNCISFIFKSVICSYSRPMNEIERFDQTLNLWSKSLLNYPLEQLVKRPDKESWSLGQVYEHLINETNWYFDQLEGALNDLSHQDMPMSEKASELFKRGSFEDKRVKTDPLISDNVPQPNSIESLTEKLLFLKKRAQSLWQKMVSGNYSGKTRHPGLGYFNAHEWLAYSEMHLRHHLKQKARIDTFLSAIN</sequence>
<dbReference type="OrthoDB" id="1495892at2"/>
<feature type="domain" description="DinB-like" evidence="1">
    <location>
        <begin position="49"/>
        <end position="202"/>
    </location>
</feature>
<dbReference type="Pfam" id="PF12867">
    <property type="entry name" value="DinB_2"/>
    <property type="match status" value="1"/>
</dbReference>
<dbReference type="SUPFAM" id="SSF109854">
    <property type="entry name" value="DinB/YfiT-like putative metalloenzymes"/>
    <property type="match status" value="1"/>
</dbReference>
<evidence type="ECO:0000259" key="1">
    <source>
        <dbReference type="Pfam" id="PF12867"/>
    </source>
</evidence>
<protein>
    <submittedName>
        <fullName evidence="2">DinB family protein</fullName>
    </submittedName>
</protein>
<dbReference type="KEGG" id="emar:D1013_11630"/>
<evidence type="ECO:0000313" key="3">
    <source>
        <dbReference type="Proteomes" id="UP000276309"/>
    </source>
</evidence>
<gene>
    <name evidence="2" type="ORF">D1013_11630</name>
</gene>
<name>A0A3G2L6R3_9FLAO</name>
<dbReference type="AlphaFoldDB" id="A0A3G2L6R3"/>
<dbReference type="Proteomes" id="UP000276309">
    <property type="component" value="Chromosome"/>
</dbReference>
<proteinExistence type="predicted"/>